<dbReference type="GO" id="GO:0003676">
    <property type="term" value="F:nucleic acid binding"/>
    <property type="evidence" value="ECO:0007669"/>
    <property type="project" value="InterPro"/>
</dbReference>
<dbReference type="Pfam" id="PF00270">
    <property type="entry name" value="DEAD"/>
    <property type="match status" value="1"/>
</dbReference>
<dbReference type="InterPro" id="IPR001650">
    <property type="entry name" value="Helicase_C-like"/>
</dbReference>
<comment type="caution">
    <text evidence="7">The sequence shown here is derived from an EMBL/GenBank/DDBJ whole genome shotgun (WGS) entry which is preliminary data.</text>
</comment>
<proteinExistence type="predicted"/>
<keyword evidence="4" id="KW-0067">ATP-binding</keyword>
<reference evidence="7 8" key="1">
    <citation type="journal article" date="2014" name="Int. J. Syst. Evol. Microbiol.">
        <title>Complete genome sequence of Corynebacterium casei LMG S-19264T (=DSM 44701T), isolated from a smear-ripened cheese.</title>
        <authorList>
            <consortium name="US DOE Joint Genome Institute (JGI-PGF)"/>
            <person name="Walter F."/>
            <person name="Albersmeier A."/>
            <person name="Kalinowski J."/>
            <person name="Ruckert C."/>
        </authorList>
    </citation>
    <scope>NUCLEOTIDE SEQUENCE [LARGE SCALE GENOMIC DNA]</scope>
    <source>
        <strain evidence="7 8">NBRC 112289</strain>
    </source>
</reference>
<keyword evidence="3 7" id="KW-0347">Helicase</keyword>
<sequence>MSSEYWDEVGRLEAFAAGVRQSTILTTVNFFDSALVAPRVEPPDWARALFAASLVSMDAPEALQSGAIRIVQGCLQDRNTSTELRRASTYLLRRLGNSRAVGLAIKRGLIDEDLRSGQIDPLGLDLARSRLEMTVGFGSEAMPVNPFQRQFWDAASRDMRVSVSAPTAAGKSHIVKMWIKHRASMSSNFSAAYVVPTRALIDEVSAELREVLAGVAEVLTLPWDARVGQSAKEVYVVTQERLHLILNQDRERTFDVVFIDEAQKLGDGRRGILLQRVIDQVTVRGNPQLIFASPLTENPETLVSLGDGTSSSLLSETVTVNQTLLHANQIPRKRQDWTLDIVMDGETHKLGTFALPARPIPESKRLPLVAVALGREHPGNVIYANGAAEAEKYAGQVYDALGPSSDISSGGRIDALIELVQKTIHPKYLLGQYLRRGVAFHYGNMPLIVREEIASLFKNGEIHFLVCTSTLLEGVNLPCQNLFVRAPRKGQGNPMSPADFWNLAGRAGRWGVEFQGNIICVDADKDAWEFVPLRRTRQEITRATDRLTREHDDLVEYVLAGTPVATSKADPELEGLFAILASAYWSDVELENLPWLRVDESVRRRLEEATSSALSSVSVHQEILRKHADISPLSIQRLSDALQSSGRPVEHFALAAPESEESLPQIITALGYIDAFLGGDFTDNEARHYGLALLFTDWMRGRPLSMLIASRISWLNRTGKDYKLPAVIRDVLADVETYARFMGPRYLACYSDVVTSIWPPVSPDEEIPDISMMMELGVSRVTELSMMSIGVSRTSAVVLSEYIVDDGLNPQECVEWLLSRDLSALGLPSLIEDELGRILLRHVGLS</sequence>
<evidence type="ECO:0000313" key="8">
    <source>
        <dbReference type="Proteomes" id="UP001157160"/>
    </source>
</evidence>
<dbReference type="Pfam" id="PF00271">
    <property type="entry name" value="Helicase_C"/>
    <property type="match status" value="1"/>
</dbReference>
<dbReference type="InterPro" id="IPR027417">
    <property type="entry name" value="P-loop_NTPase"/>
</dbReference>
<dbReference type="SUPFAM" id="SSF52540">
    <property type="entry name" value="P-loop containing nucleoside triphosphate hydrolases"/>
    <property type="match status" value="1"/>
</dbReference>
<dbReference type="InterPro" id="IPR050474">
    <property type="entry name" value="Hel308_SKI2-like"/>
</dbReference>
<evidence type="ECO:0000256" key="4">
    <source>
        <dbReference type="ARBA" id="ARBA00022840"/>
    </source>
</evidence>
<gene>
    <name evidence="7" type="ORF">GCM10025874_28310</name>
</gene>
<evidence type="ECO:0000259" key="6">
    <source>
        <dbReference type="PROSITE" id="PS51194"/>
    </source>
</evidence>
<dbReference type="PROSITE" id="PS51192">
    <property type="entry name" value="HELICASE_ATP_BIND_1"/>
    <property type="match status" value="1"/>
</dbReference>
<dbReference type="GO" id="GO:0004386">
    <property type="term" value="F:helicase activity"/>
    <property type="evidence" value="ECO:0007669"/>
    <property type="project" value="UniProtKB-KW"/>
</dbReference>
<evidence type="ECO:0000256" key="1">
    <source>
        <dbReference type="ARBA" id="ARBA00022741"/>
    </source>
</evidence>
<accession>A0AA37XCB0</accession>
<dbReference type="AlphaFoldDB" id="A0AA37XCB0"/>
<dbReference type="GO" id="GO:0005524">
    <property type="term" value="F:ATP binding"/>
    <property type="evidence" value="ECO:0007669"/>
    <property type="project" value="UniProtKB-KW"/>
</dbReference>
<feature type="domain" description="Helicase C-terminal" evidence="6">
    <location>
        <begin position="393"/>
        <end position="562"/>
    </location>
</feature>
<keyword evidence="1" id="KW-0547">Nucleotide-binding</keyword>
<protein>
    <submittedName>
        <fullName evidence="7">DEAD/DEAH box helicase</fullName>
    </submittedName>
</protein>
<dbReference type="PROSITE" id="PS51194">
    <property type="entry name" value="HELICASE_CTER"/>
    <property type="match status" value="1"/>
</dbReference>
<evidence type="ECO:0000256" key="3">
    <source>
        <dbReference type="ARBA" id="ARBA00022806"/>
    </source>
</evidence>
<dbReference type="RefSeq" id="WP_284233827.1">
    <property type="nucleotide sequence ID" value="NZ_BSUL01000001.1"/>
</dbReference>
<dbReference type="SMART" id="SM00490">
    <property type="entry name" value="HELICc"/>
    <property type="match status" value="1"/>
</dbReference>
<organism evidence="7 8">
    <name type="scientific">Arenivirga flava</name>
    <dbReference type="NCBI Taxonomy" id="1930060"/>
    <lineage>
        <taxon>Bacteria</taxon>
        <taxon>Bacillati</taxon>
        <taxon>Actinomycetota</taxon>
        <taxon>Actinomycetes</taxon>
        <taxon>Micrococcales</taxon>
        <taxon>Microbacteriaceae</taxon>
        <taxon>Arenivirga</taxon>
    </lineage>
</organism>
<dbReference type="InterPro" id="IPR011545">
    <property type="entry name" value="DEAD/DEAH_box_helicase_dom"/>
</dbReference>
<evidence type="ECO:0000313" key="7">
    <source>
        <dbReference type="EMBL" id="GMA29578.1"/>
    </source>
</evidence>
<dbReference type="EMBL" id="BSUL01000001">
    <property type="protein sequence ID" value="GMA29578.1"/>
    <property type="molecule type" value="Genomic_DNA"/>
</dbReference>
<feature type="domain" description="Helicase ATP-binding" evidence="5">
    <location>
        <begin position="152"/>
        <end position="336"/>
    </location>
</feature>
<dbReference type="Proteomes" id="UP001157160">
    <property type="component" value="Unassembled WGS sequence"/>
</dbReference>
<dbReference type="InterPro" id="IPR014001">
    <property type="entry name" value="Helicase_ATP-bd"/>
</dbReference>
<dbReference type="PANTHER" id="PTHR47961:SF6">
    <property type="entry name" value="DNA-DIRECTED DNA POLYMERASE"/>
    <property type="match status" value="1"/>
</dbReference>
<keyword evidence="2" id="KW-0378">Hydrolase</keyword>
<dbReference type="SMART" id="SM00487">
    <property type="entry name" value="DEXDc"/>
    <property type="match status" value="1"/>
</dbReference>
<name>A0AA37XCB0_9MICO</name>
<evidence type="ECO:0000259" key="5">
    <source>
        <dbReference type="PROSITE" id="PS51192"/>
    </source>
</evidence>
<dbReference type="GO" id="GO:0016787">
    <property type="term" value="F:hydrolase activity"/>
    <property type="evidence" value="ECO:0007669"/>
    <property type="project" value="UniProtKB-KW"/>
</dbReference>
<dbReference type="Gene3D" id="3.40.50.300">
    <property type="entry name" value="P-loop containing nucleotide triphosphate hydrolases"/>
    <property type="match status" value="2"/>
</dbReference>
<evidence type="ECO:0000256" key="2">
    <source>
        <dbReference type="ARBA" id="ARBA00022801"/>
    </source>
</evidence>
<dbReference type="PANTHER" id="PTHR47961">
    <property type="entry name" value="DNA POLYMERASE THETA, PUTATIVE (AFU_ORTHOLOGUE AFUA_1G05260)-RELATED"/>
    <property type="match status" value="1"/>
</dbReference>
<keyword evidence="8" id="KW-1185">Reference proteome</keyword>